<dbReference type="AlphaFoldDB" id="A0A1Q3AQQ8"/>
<dbReference type="EMBL" id="BDDD01000055">
    <property type="protein sequence ID" value="GAV58096.1"/>
    <property type="molecule type" value="Genomic_DNA"/>
</dbReference>
<keyword evidence="2" id="KW-1185">Reference proteome</keyword>
<dbReference type="OrthoDB" id="1915803at2759"/>
<accession>A0A1Q3AQQ8</accession>
<reference evidence="2" key="1">
    <citation type="submission" date="2016-04" db="EMBL/GenBank/DDBJ databases">
        <title>Cephalotus genome sequencing.</title>
        <authorList>
            <person name="Fukushima K."/>
            <person name="Hasebe M."/>
            <person name="Fang X."/>
        </authorList>
    </citation>
    <scope>NUCLEOTIDE SEQUENCE [LARGE SCALE GENOMIC DNA]</scope>
    <source>
        <strain evidence="2">cv. St1</strain>
    </source>
</reference>
<sequence length="116" mass="12634">MGTEVTTMTKITMVVEVSRAPNAHHSAQGDAARPNIISHACSSVRSAAKSACVCPRGIMGIKMRALATTTGRPRKVDLSALEQYLHNYSIYLLFPSLRRQCGFVSPLSLREGYPLN</sequence>
<dbReference type="InParanoid" id="A0A1Q3AQQ8"/>
<organism evidence="1 2">
    <name type="scientific">Cephalotus follicularis</name>
    <name type="common">Albany pitcher plant</name>
    <dbReference type="NCBI Taxonomy" id="3775"/>
    <lineage>
        <taxon>Eukaryota</taxon>
        <taxon>Viridiplantae</taxon>
        <taxon>Streptophyta</taxon>
        <taxon>Embryophyta</taxon>
        <taxon>Tracheophyta</taxon>
        <taxon>Spermatophyta</taxon>
        <taxon>Magnoliopsida</taxon>
        <taxon>eudicotyledons</taxon>
        <taxon>Gunneridae</taxon>
        <taxon>Pentapetalae</taxon>
        <taxon>rosids</taxon>
        <taxon>fabids</taxon>
        <taxon>Oxalidales</taxon>
        <taxon>Cephalotaceae</taxon>
        <taxon>Cephalotus</taxon>
    </lineage>
</organism>
<proteinExistence type="predicted"/>
<dbReference type="Proteomes" id="UP000187406">
    <property type="component" value="Unassembled WGS sequence"/>
</dbReference>
<evidence type="ECO:0000313" key="2">
    <source>
        <dbReference type="Proteomes" id="UP000187406"/>
    </source>
</evidence>
<comment type="caution">
    <text evidence="1">The sequence shown here is derived from an EMBL/GenBank/DDBJ whole genome shotgun (WGS) entry which is preliminary data.</text>
</comment>
<name>A0A1Q3AQQ8_CEPFO</name>
<protein>
    <submittedName>
        <fullName evidence="1">Uncharacterized protein</fullName>
    </submittedName>
</protein>
<evidence type="ECO:0000313" key="1">
    <source>
        <dbReference type="EMBL" id="GAV58096.1"/>
    </source>
</evidence>
<gene>
    <name evidence="1" type="ORF">CFOL_v3_01630</name>
</gene>